<evidence type="ECO:0000313" key="7">
    <source>
        <dbReference type="EMBL" id="PWA75290.1"/>
    </source>
</evidence>
<name>A0A2U1NPB2_ARTAN</name>
<gene>
    <name evidence="7" type="ORF">CTI12_AA243680</name>
</gene>
<accession>A0A2U1NPB2</accession>
<reference evidence="7 8" key="1">
    <citation type="journal article" date="2018" name="Mol. Plant">
        <title>The genome of Artemisia annua provides insight into the evolution of Asteraceae family and artemisinin biosynthesis.</title>
        <authorList>
            <person name="Shen Q."/>
            <person name="Zhang L."/>
            <person name="Liao Z."/>
            <person name="Wang S."/>
            <person name="Yan T."/>
            <person name="Shi P."/>
            <person name="Liu M."/>
            <person name="Fu X."/>
            <person name="Pan Q."/>
            <person name="Wang Y."/>
            <person name="Lv Z."/>
            <person name="Lu X."/>
            <person name="Zhang F."/>
            <person name="Jiang W."/>
            <person name="Ma Y."/>
            <person name="Chen M."/>
            <person name="Hao X."/>
            <person name="Li L."/>
            <person name="Tang Y."/>
            <person name="Lv G."/>
            <person name="Zhou Y."/>
            <person name="Sun X."/>
            <person name="Brodelius P.E."/>
            <person name="Rose J.K.C."/>
            <person name="Tang K."/>
        </authorList>
    </citation>
    <scope>NUCLEOTIDE SEQUENCE [LARGE SCALE GENOMIC DNA]</scope>
    <source>
        <strain evidence="8">cv. Huhao1</strain>
        <tissue evidence="7">Leaf</tissue>
    </source>
</reference>
<sequence>MVTIRLAGSVATQMTPTQLLDCNHVLTLCYMIKNHITGNSEPSELEASYQQKATWECKYYLMKFIDHIHYRGLVIGHECAGLIKEVGSDVKDLVPGDRLALEPGISCWRCTQCKEGRYNLCPEKEFFTTPPVHGSIANQVRLEGLASFCYVSMIFQFGVGFYSANLVANKVVVTTKHNDDEQYVWESQAGGSFTATRDISGESLGRVELRSLRELYVYRLMGQIICLTPNFLEAQPFNSFCYAGAGCPQVGFYISNPLIYARASLTSDMAMLPMLLHDGRIE</sequence>
<dbReference type="InterPro" id="IPR011032">
    <property type="entry name" value="GroES-like_sf"/>
</dbReference>
<keyword evidence="5" id="KW-0560">Oxidoreductase</keyword>
<dbReference type="Proteomes" id="UP000245207">
    <property type="component" value="Unassembled WGS sequence"/>
</dbReference>
<dbReference type="GO" id="GO:0016491">
    <property type="term" value="F:oxidoreductase activity"/>
    <property type="evidence" value="ECO:0007669"/>
    <property type="project" value="UniProtKB-KW"/>
</dbReference>
<evidence type="ECO:0000259" key="6">
    <source>
        <dbReference type="Pfam" id="PF08240"/>
    </source>
</evidence>
<evidence type="ECO:0000256" key="5">
    <source>
        <dbReference type="ARBA" id="ARBA00023002"/>
    </source>
</evidence>
<evidence type="ECO:0000256" key="2">
    <source>
        <dbReference type="ARBA" id="ARBA00008072"/>
    </source>
</evidence>
<evidence type="ECO:0000313" key="8">
    <source>
        <dbReference type="Proteomes" id="UP000245207"/>
    </source>
</evidence>
<dbReference type="InterPro" id="IPR036890">
    <property type="entry name" value="HATPase_C_sf"/>
</dbReference>
<organism evidence="7 8">
    <name type="scientific">Artemisia annua</name>
    <name type="common">Sweet wormwood</name>
    <dbReference type="NCBI Taxonomy" id="35608"/>
    <lineage>
        <taxon>Eukaryota</taxon>
        <taxon>Viridiplantae</taxon>
        <taxon>Streptophyta</taxon>
        <taxon>Embryophyta</taxon>
        <taxon>Tracheophyta</taxon>
        <taxon>Spermatophyta</taxon>
        <taxon>Magnoliopsida</taxon>
        <taxon>eudicotyledons</taxon>
        <taxon>Gunneridae</taxon>
        <taxon>Pentapetalae</taxon>
        <taxon>asterids</taxon>
        <taxon>campanulids</taxon>
        <taxon>Asterales</taxon>
        <taxon>Asteraceae</taxon>
        <taxon>Asteroideae</taxon>
        <taxon>Anthemideae</taxon>
        <taxon>Artemisiinae</taxon>
        <taxon>Artemisia</taxon>
    </lineage>
</organism>
<keyword evidence="4" id="KW-0862">Zinc</keyword>
<dbReference type="Gene3D" id="3.90.180.10">
    <property type="entry name" value="Medium-chain alcohol dehydrogenases, catalytic domain"/>
    <property type="match status" value="1"/>
</dbReference>
<keyword evidence="3" id="KW-0479">Metal-binding</keyword>
<evidence type="ECO:0000256" key="3">
    <source>
        <dbReference type="ARBA" id="ARBA00022723"/>
    </source>
</evidence>
<dbReference type="AlphaFoldDB" id="A0A2U1NPB2"/>
<dbReference type="STRING" id="35608.A0A2U1NPB2"/>
<dbReference type="InterPro" id="IPR013154">
    <property type="entry name" value="ADH-like_N"/>
</dbReference>
<dbReference type="Pfam" id="PF08240">
    <property type="entry name" value="ADH_N"/>
    <property type="match status" value="1"/>
</dbReference>
<feature type="domain" description="Alcohol dehydrogenase-like N-terminal" evidence="6">
    <location>
        <begin position="71"/>
        <end position="142"/>
    </location>
</feature>
<proteinExistence type="inferred from homology"/>
<evidence type="ECO:0000256" key="4">
    <source>
        <dbReference type="ARBA" id="ARBA00022833"/>
    </source>
</evidence>
<keyword evidence="8" id="KW-1185">Reference proteome</keyword>
<dbReference type="EMBL" id="PKPP01002435">
    <property type="protein sequence ID" value="PWA75290.1"/>
    <property type="molecule type" value="Genomic_DNA"/>
</dbReference>
<dbReference type="SUPFAM" id="SSF50129">
    <property type="entry name" value="GroES-like"/>
    <property type="match status" value="1"/>
</dbReference>
<protein>
    <submittedName>
        <fullName evidence="7">Alcohol dehydrogenase, C-terminal</fullName>
    </submittedName>
</protein>
<dbReference type="SUPFAM" id="SSF55874">
    <property type="entry name" value="ATPase domain of HSP90 chaperone/DNA topoisomerase II/histidine kinase"/>
    <property type="match status" value="1"/>
</dbReference>
<dbReference type="OrthoDB" id="1879366at2759"/>
<dbReference type="Gene3D" id="3.30.565.10">
    <property type="entry name" value="Histidine kinase-like ATPase, C-terminal domain"/>
    <property type="match status" value="1"/>
</dbReference>
<dbReference type="GO" id="GO:0008270">
    <property type="term" value="F:zinc ion binding"/>
    <property type="evidence" value="ECO:0007669"/>
    <property type="project" value="InterPro"/>
</dbReference>
<evidence type="ECO:0000256" key="1">
    <source>
        <dbReference type="ARBA" id="ARBA00001947"/>
    </source>
</evidence>
<comment type="similarity">
    <text evidence="2">Belongs to the zinc-containing alcohol dehydrogenase family.</text>
</comment>
<comment type="caution">
    <text evidence="7">The sequence shown here is derived from an EMBL/GenBank/DDBJ whole genome shotgun (WGS) entry which is preliminary data.</text>
</comment>
<comment type="cofactor">
    <cofactor evidence="1">
        <name>Zn(2+)</name>
        <dbReference type="ChEBI" id="CHEBI:29105"/>
    </cofactor>
</comment>
<dbReference type="PANTHER" id="PTHR43161">
    <property type="entry name" value="SORBITOL DEHYDROGENASE"/>
    <property type="match status" value="1"/>
</dbReference>
<dbReference type="PANTHER" id="PTHR43161:SF9">
    <property type="entry name" value="SORBITOL DEHYDROGENASE"/>
    <property type="match status" value="1"/>
</dbReference>
<dbReference type="PROSITE" id="PS00059">
    <property type="entry name" value="ADH_ZINC"/>
    <property type="match status" value="1"/>
</dbReference>
<dbReference type="InterPro" id="IPR002328">
    <property type="entry name" value="ADH_Zn_CS"/>
</dbReference>